<proteinExistence type="predicted"/>
<evidence type="ECO:0000313" key="5">
    <source>
        <dbReference type="Proteomes" id="UP001500221"/>
    </source>
</evidence>
<feature type="DNA-binding region" description="H-T-H motif" evidence="2">
    <location>
        <begin position="20"/>
        <end position="39"/>
    </location>
</feature>
<dbReference type="Pfam" id="PF17926">
    <property type="entry name" value="TetR_C_21"/>
    <property type="match status" value="1"/>
</dbReference>
<name>A0ABP9PDI4_9ACTN</name>
<keyword evidence="1 2" id="KW-0238">DNA-binding</keyword>
<dbReference type="InterPro" id="IPR050109">
    <property type="entry name" value="HTH-type_TetR-like_transc_reg"/>
</dbReference>
<dbReference type="EMBL" id="BAABKG010000002">
    <property type="protein sequence ID" value="GAA5144839.1"/>
    <property type="molecule type" value="Genomic_DNA"/>
</dbReference>
<feature type="domain" description="HTH tetR-type" evidence="3">
    <location>
        <begin position="1"/>
        <end position="57"/>
    </location>
</feature>
<dbReference type="InterPro" id="IPR009057">
    <property type="entry name" value="Homeodomain-like_sf"/>
</dbReference>
<dbReference type="InterPro" id="IPR036271">
    <property type="entry name" value="Tet_transcr_reg_TetR-rel_C_sf"/>
</dbReference>
<keyword evidence="5" id="KW-1185">Reference proteome</keyword>
<dbReference type="InterPro" id="IPR001647">
    <property type="entry name" value="HTH_TetR"/>
</dbReference>
<evidence type="ECO:0000256" key="1">
    <source>
        <dbReference type="ARBA" id="ARBA00023125"/>
    </source>
</evidence>
<dbReference type="SUPFAM" id="SSF48498">
    <property type="entry name" value="Tetracyclin repressor-like, C-terminal domain"/>
    <property type="match status" value="1"/>
</dbReference>
<accession>A0ABP9PDI4</accession>
<evidence type="ECO:0000259" key="3">
    <source>
        <dbReference type="PROSITE" id="PS50977"/>
    </source>
</evidence>
<dbReference type="Proteomes" id="UP001500221">
    <property type="component" value="Unassembled WGS sequence"/>
</dbReference>
<organism evidence="4 5">
    <name type="scientific">Nocardioides marinquilinus</name>
    <dbReference type="NCBI Taxonomy" id="1210400"/>
    <lineage>
        <taxon>Bacteria</taxon>
        <taxon>Bacillati</taxon>
        <taxon>Actinomycetota</taxon>
        <taxon>Actinomycetes</taxon>
        <taxon>Propionibacteriales</taxon>
        <taxon>Nocardioidaceae</taxon>
        <taxon>Nocardioides</taxon>
    </lineage>
</organism>
<dbReference type="SUPFAM" id="SSF46689">
    <property type="entry name" value="Homeodomain-like"/>
    <property type="match status" value="1"/>
</dbReference>
<comment type="caution">
    <text evidence="4">The sequence shown here is derived from an EMBL/GenBank/DDBJ whole genome shotgun (WGS) entry which is preliminary data.</text>
</comment>
<evidence type="ECO:0000313" key="4">
    <source>
        <dbReference type="EMBL" id="GAA5144839.1"/>
    </source>
</evidence>
<protein>
    <submittedName>
        <fullName evidence="4">TetR family transcriptional regulator</fullName>
    </submittedName>
</protein>
<dbReference type="PRINTS" id="PR00455">
    <property type="entry name" value="HTHTETR"/>
</dbReference>
<dbReference type="InterPro" id="IPR041467">
    <property type="entry name" value="Sco4008_C"/>
</dbReference>
<evidence type="ECO:0000256" key="2">
    <source>
        <dbReference type="PROSITE-ProRule" id="PRU00335"/>
    </source>
</evidence>
<gene>
    <name evidence="4" type="ORF">GCM10023340_13150</name>
</gene>
<dbReference type="Pfam" id="PF00440">
    <property type="entry name" value="TetR_N"/>
    <property type="match status" value="1"/>
</dbReference>
<sequence>MRLLDAAAAEFAAHGIAGARVDRIAAAAGVNKAQMYGWYGSKDGLFDAVLAAQLDRIVDTVPLTADDLPGYAVALYDSYLTDPELVRLASWTRLERKPTGEMPGVTAELTDPKREAIARAQRAGRVVDDLAPDDVYAVVIALAGTWGPVSGTFAASAGDDPADHERRRTALRAVVARALVP</sequence>
<dbReference type="PANTHER" id="PTHR30328">
    <property type="entry name" value="TRANSCRIPTIONAL REPRESSOR"/>
    <property type="match status" value="1"/>
</dbReference>
<reference evidence="5" key="1">
    <citation type="journal article" date="2019" name="Int. J. Syst. Evol. Microbiol.">
        <title>The Global Catalogue of Microorganisms (GCM) 10K type strain sequencing project: providing services to taxonomists for standard genome sequencing and annotation.</title>
        <authorList>
            <consortium name="The Broad Institute Genomics Platform"/>
            <consortium name="The Broad Institute Genome Sequencing Center for Infectious Disease"/>
            <person name="Wu L."/>
            <person name="Ma J."/>
        </authorList>
    </citation>
    <scope>NUCLEOTIDE SEQUENCE [LARGE SCALE GENOMIC DNA]</scope>
    <source>
        <strain evidence="5">JCM 18459</strain>
    </source>
</reference>
<dbReference type="Gene3D" id="1.10.357.10">
    <property type="entry name" value="Tetracycline Repressor, domain 2"/>
    <property type="match status" value="1"/>
</dbReference>
<dbReference type="PROSITE" id="PS50977">
    <property type="entry name" value="HTH_TETR_2"/>
    <property type="match status" value="1"/>
</dbReference>
<dbReference type="PANTHER" id="PTHR30328:SF54">
    <property type="entry name" value="HTH-TYPE TRANSCRIPTIONAL REPRESSOR SCO4008"/>
    <property type="match status" value="1"/>
</dbReference>